<keyword evidence="2" id="KW-0732">Signal</keyword>
<reference evidence="3" key="1">
    <citation type="submission" date="2021-11" db="EMBL/GenBank/DDBJ databases">
        <title>BS-T2-15 a new species belonging to the Comamonadaceae family isolated from the soil of a French oak forest.</title>
        <authorList>
            <person name="Mieszkin S."/>
            <person name="Alain K."/>
        </authorList>
    </citation>
    <scope>NUCLEOTIDE SEQUENCE</scope>
    <source>
        <strain evidence="3">BS-T2-15</strain>
    </source>
</reference>
<evidence type="ECO:0000313" key="3">
    <source>
        <dbReference type="EMBL" id="MCK9686947.1"/>
    </source>
</evidence>
<feature type="chain" id="PRO_5040893302" evidence="2">
    <location>
        <begin position="26"/>
        <end position="256"/>
    </location>
</feature>
<evidence type="ECO:0000256" key="2">
    <source>
        <dbReference type="SAM" id="SignalP"/>
    </source>
</evidence>
<dbReference type="AlphaFoldDB" id="A0A9X1YM72"/>
<protein>
    <submittedName>
        <fullName evidence="3">Uncharacterized protein</fullName>
    </submittedName>
</protein>
<gene>
    <name evidence="3" type="ORF">LPC04_14640</name>
</gene>
<dbReference type="Proteomes" id="UP001139353">
    <property type="component" value="Unassembled WGS sequence"/>
</dbReference>
<dbReference type="EMBL" id="JAJLJH010000003">
    <property type="protein sequence ID" value="MCK9686947.1"/>
    <property type="molecule type" value="Genomic_DNA"/>
</dbReference>
<name>A0A9X1YM72_9BURK</name>
<evidence type="ECO:0000313" key="4">
    <source>
        <dbReference type="Proteomes" id="UP001139353"/>
    </source>
</evidence>
<dbReference type="RefSeq" id="WP_275682984.1">
    <property type="nucleotide sequence ID" value="NZ_JAJLJH010000003.1"/>
</dbReference>
<comment type="caution">
    <text evidence="3">The sequence shown here is derived from an EMBL/GenBank/DDBJ whole genome shotgun (WGS) entry which is preliminary data.</text>
</comment>
<feature type="region of interest" description="Disordered" evidence="1">
    <location>
        <begin position="231"/>
        <end position="256"/>
    </location>
</feature>
<evidence type="ECO:0000256" key="1">
    <source>
        <dbReference type="SAM" id="MobiDB-lite"/>
    </source>
</evidence>
<organism evidence="3 4">
    <name type="scientific">Scleromatobacter humisilvae</name>
    <dbReference type="NCBI Taxonomy" id="2897159"/>
    <lineage>
        <taxon>Bacteria</taxon>
        <taxon>Pseudomonadati</taxon>
        <taxon>Pseudomonadota</taxon>
        <taxon>Betaproteobacteria</taxon>
        <taxon>Burkholderiales</taxon>
        <taxon>Sphaerotilaceae</taxon>
        <taxon>Scleromatobacter</taxon>
    </lineage>
</organism>
<keyword evidence="4" id="KW-1185">Reference proteome</keyword>
<sequence length="256" mass="27574">MTMKNPSSRLVLALLLCGAAGVAHADGLADLRGALARLQGQAPLKASVQVRDWRRTGDGKDAKETQGQATIGLEDGPRGLQPLYGHELLARLDAESRAAVKDKSAKKPLSVVMSQLELDELRAMASAAPALQRAIDDAQFKSESADTLAGKPARRLVFEGSVDSLSESDRKYVRDMKLQLTLWIAADGTPLASQRHFDLSGRAFVVVSFEQHSDEQRGYAVVGDRLVATSDDEKGNAKGAGEAQEYHTERSLQVLP</sequence>
<feature type="signal peptide" evidence="2">
    <location>
        <begin position="1"/>
        <end position="25"/>
    </location>
</feature>
<proteinExistence type="predicted"/>
<accession>A0A9X1YM72</accession>